<evidence type="ECO:0000259" key="7">
    <source>
        <dbReference type="Pfam" id="PF22913"/>
    </source>
</evidence>
<dbReference type="GO" id="GO:0005783">
    <property type="term" value="C:endoplasmic reticulum"/>
    <property type="evidence" value="ECO:0007669"/>
    <property type="project" value="UniProtKB-SubCell"/>
</dbReference>
<dbReference type="PANTHER" id="PTHR15922:SF2">
    <property type="entry name" value="NBAS SUBUNIT OF NRZ TETHERING COMPLEX"/>
    <property type="match status" value="1"/>
</dbReference>
<name>C3Y2C0_BRAFL</name>
<gene>
    <name evidence="8" type="ORF">BRAFLDRAFT_131109</name>
</gene>
<feature type="domain" description="Neuroblastoma-amplified sequence N-terminal" evidence="6">
    <location>
        <begin position="608"/>
        <end position="755"/>
    </location>
</feature>
<dbReference type="Pfam" id="PF15492">
    <property type="entry name" value="Nbas_N"/>
    <property type="match status" value="1"/>
</dbReference>
<protein>
    <recommendedName>
        <fullName evidence="9">Sec39 domain-containing protein</fullName>
    </recommendedName>
</protein>
<proteinExistence type="predicted"/>
<dbReference type="STRING" id="7739.C3Y2C0"/>
<dbReference type="InterPro" id="IPR029145">
    <property type="entry name" value="NBAS_N"/>
</dbReference>
<keyword evidence="4" id="KW-0653">Protein transport</keyword>
<dbReference type="InterPro" id="IPR054751">
    <property type="entry name" value="NBAS_C"/>
</dbReference>
<evidence type="ECO:0000256" key="2">
    <source>
        <dbReference type="ARBA" id="ARBA00022448"/>
    </source>
</evidence>
<keyword evidence="2" id="KW-0813">Transport</keyword>
<accession>C3Y2C0</accession>
<sequence>MVMIAKEAVPIISEVDQLMSLALDCIYTCESSKQLSHAFAILECLPQRGFGAAEVLQKHGVLKPVFNIRETQDDKDCARKLFVQLTKQIANKKQPLSKGECQEVLRDILDLQKKVYHCLDASLCYEILAESLLTCGSEDNITLAKDIMICDAEEERQAVAAPSSQGITPKVSHEQTVALVLKAGQEYFNSASKSRDASLDLARKCFQLIEDVPTTIQQELDLLSAVQLLDDFHVDILPLQVRLCEDKLTLISKVLDSDCNSYKQSGKLLELGDLLMIHAKSKEERTGKILTLAAETALKKADYSHTCRMCLQLKSLGYAPGWQVCQQLATNNNFTDYRARMELLSFSLTHCQPDQISSVLKVRNQIMLQNMVFNSEELSETDKELPGSQEWMEAIQQRLQQRVKLLGGDDIPIASAPIQHQKVQPFYATVVPSTEKNKEVSSSFYTAPERAATGEPEWRLLRSIILYHMANLHTQASVDVHAPLGLAIASAQDDIAVMLAHLLTAQEIRQGRVKSTRLARMEVLNPPENILYELLLRAEWKKTLEPPKQDEVLVSRYIPELLALGPVGLSVAVFKKLGSLIWRGDLHGLPAPLVQFKDALMDWDLQVSRSSRDDFSTAVAKCTVGSDPHPQWRKLCWSPDGVMLVYADSCGSVQGYDVMGAMLFNIPQERSKQNGPTDLRKAVSGMAFLPAKDDPSWSYELLVMNYKGKLTSYLVSNTKGYMEQHSHYLVDVYGGWAGDILYHPQHSLLLLGGSANFIGKDKKSGILDSIESGWAVQERSTVHLSGQLCLWQLPSLRIHKCWHLEQQPGCDLANPNQGGTLARRSKGVCSLFPLSDVNWWSDQALIMARQSGAITVSSTESLDNLLGESPEWFEPGPQVSAAVDGEFLALELENEEYGEALSLAKAYGLDSNLVYQKQWHKHPVSISSIQDYLTKIQKRRWVLHECLERVPEDIDAARELLEYGLSRKPEEGTEAWGSLENADQSESDEQARKEAMLEKVDFSKLNYEQSDLCRVRQKILAYLDRLFTYEEILGGGEQAAERYNSQYFSVFRQQNIVELALDMARKNEWQSVEILFANHHEELLPHSVEETQAMLEEWKENQPRERDWCEEVPCRNAVEPLVVDPGAFLYENNTQMEKFRVALPDEKLVSQWYQERAMSIEALSHQVDNALELVRLGMERDVQGLQLLHDDLVTLEMLVYECQPDSIVDLQKFQKLPDLERLQLLMAQEILGGGEQAAERYNSQYFSVFRQQNIVELALDMARSSADDYMKNIRHRALPFLQRCDAKKPNSGTKLLQDYMVMIAKEAVPIISEVDQLMSLALDCIYTCESSKQLSHAFAILECLPQRGFGNETEKTAGLHDDVDKLEAHLSADDYMKNIRHRALPFLQRCDAKKPNSGTKLLQDYMVMIAKILAESLLTCGSEDNITLAKDIMICDAEEERQAVAAPSSQGITPKDDKDCARKLFVQLTKQIANKKQPLSKGECQEVLRDILDLQKKVYHCLDASLCYEVSHEQTVALVLKAGQEYFNSASKSRDASLDLARKCFQLIEDVPTTIQQELDLLSAVQLLDDFHVDILPLQVRLCEDKLTLISKVLDSDCNSYKQSGKLLELGDLLMIHAKSKEERTGKILTLAAETALKKADYSHTCRMCLQLKSLGYAPGWQVCQQLATDNNFTDYRARMELLSFSLTHCQPDQISSVLKVRNQIMLQNMVFNSEELSETDKELPGSQEWMEAIQQRLQQRVKLLGGDDIPIASAPIQHQKVQPFYATVVPSTEKNKEVSSSFYTAPERAATGEPEWRLLRSIILYHMANLHTQASVDVHAPLGLAIASAQDDIAVMLAHLLTAQEVEQAEKCLKRLPQSAITLQLAAYYYAVLLFTRQQPTITTDTVNPCYLYPPKWLIKATLKVNSQLCTSEDSKLSVERVSEWISLLQDFTQVSMLKNLGKGVDVSRFLSDEEYKRETILGLAMTLDLSVLEAAVSMATQYRIPVWEVHMAYLEFLFTDSQLPVKSVEEKLQETDTLSVLASSPNEMAQRMEESVYPSLAGTDHGTLMYYFQVMAGSGTSLEPCGLKPSIHTSLLRKIKPAAPGLDYKQLFEGTDDPLDVLRSVVTSSNVHVLAKLANKIPAKEGGFLESSEVYRTFLLSFFWNEEALNSDLLNDKEECSERYSACSEFLPRLMPSDIMTFTDNVVFHSQAPVKVTRNWLKQFSFIHNEMHVESRIAIIKDVMDFTSKSSSKQKDTKKQDNTTLADVTDWLEKSLQHLQTLRDDVIVGLRESSEGRERSYAMVYDLSQGETDKIRALVVKMLIDGTPLDTVDRVLSLGRVQGFTVDHAAKQALREILKHIREGGTAHPDSTSQLVTFLTNVRDCTQNGEDIVSVKELLPLVHDFCADMSVSSDKQLNVVKLVQQHLEVEVEDKQILLFCHTNAMATQNWGLQIQRQDMADDSARQTLYQTLLGKSSSVEQFQALVTILCMWPKLPSSSASEPENNSWVQVLSARIRCYSQGDQLDADLEKDVCCLISTMDSTRQLFNKECTEHLTELLVGVNRTAAAAKVTLLSPYEQLYPGAVALLTKSYSQDEATVDREALELLLSRHLAAQVVETPLYRALLDYVLECGVADTVQEMAQQLAAAGYSAEAGSLTTSSQMSHPTLRVLDTAFHYVQQLWK</sequence>
<reference evidence="8" key="1">
    <citation type="journal article" date="2008" name="Nature">
        <title>The amphioxus genome and the evolution of the chordate karyotype.</title>
        <authorList>
            <consortium name="US DOE Joint Genome Institute (JGI-PGF)"/>
            <person name="Putnam N.H."/>
            <person name="Butts T."/>
            <person name="Ferrier D.E.K."/>
            <person name="Furlong R.F."/>
            <person name="Hellsten U."/>
            <person name="Kawashima T."/>
            <person name="Robinson-Rechavi M."/>
            <person name="Shoguchi E."/>
            <person name="Terry A."/>
            <person name="Yu J.-K."/>
            <person name="Benito-Gutierrez E.L."/>
            <person name="Dubchak I."/>
            <person name="Garcia-Fernandez J."/>
            <person name="Gibson-Brown J.J."/>
            <person name="Grigoriev I.V."/>
            <person name="Horton A.C."/>
            <person name="de Jong P.J."/>
            <person name="Jurka J."/>
            <person name="Kapitonov V.V."/>
            <person name="Kohara Y."/>
            <person name="Kuroki Y."/>
            <person name="Lindquist E."/>
            <person name="Lucas S."/>
            <person name="Osoegawa K."/>
            <person name="Pennacchio L.A."/>
            <person name="Salamov A.A."/>
            <person name="Satou Y."/>
            <person name="Sauka-Spengler T."/>
            <person name="Schmutz J."/>
            <person name="Shin-I T."/>
            <person name="Toyoda A."/>
            <person name="Bronner-Fraser M."/>
            <person name="Fujiyama A."/>
            <person name="Holland L.Z."/>
            <person name="Holland P.W.H."/>
            <person name="Satoh N."/>
            <person name="Rokhsar D.S."/>
        </authorList>
    </citation>
    <scope>NUCLEOTIDE SEQUENCE [LARGE SCALE GENOMIC DNA]</scope>
    <source>
        <strain evidence="8">S238N-H82</strain>
        <tissue evidence="8">Testes</tissue>
    </source>
</reference>
<dbReference type="InParanoid" id="C3Y2C0"/>
<evidence type="ECO:0000256" key="4">
    <source>
        <dbReference type="ARBA" id="ARBA00022927"/>
    </source>
</evidence>
<comment type="subcellular location">
    <subcellularLocation>
        <location evidence="1">Endoplasmic reticulum</location>
    </subcellularLocation>
</comment>
<evidence type="ECO:0000313" key="8">
    <source>
        <dbReference type="EMBL" id="EEN66010.1"/>
    </source>
</evidence>
<dbReference type="GO" id="GO:0006890">
    <property type="term" value="P:retrograde vesicle-mediated transport, Golgi to endoplasmic reticulum"/>
    <property type="evidence" value="ECO:0007669"/>
    <property type="project" value="InterPro"/>
</dbReference>
<dbReference type="eggNOG" id="KOG1797">
    <property type="taxonomic scope" value="Eukaryota"/>
</dbReference>
<dbReference type="Pfam" id="PF22913">
    <property type="entry name" value="NBAS_11th"/>
    <property type="match status" value="1"/>
</dbReference>
<feature type="domain" description="Sec39" evidence="5">
    <location>
        <begin position="63"/>
        <end position="314"/>
    </location>
</feature>
<dbReference type="EMBL" id="GG666480">
    <property type="protein sequence ID" value="EEN66010.1"/>
    <property type="molecule type" value="Genomic_DNA"/>
</dbReference>
<keyword evidence="3" id="KW-0256">Endoplasmic reticulum</keyword>
<evidence type="ECO:0000256" key="3">
    <source>
        <dbReference type="ARBA" id="ARBA00022824"/>
    </source>
</evidence>
<dbReference type="PANTHER" id="PTHR15922">
    <property type="entry name" value="NEUROBLASTOMA-AMPLIFIED SEQUENCE"/>
    <property type="match status" value="1"/>
</dbReference>
<evidence type="ECO:0008006" key="9">
    <source>
        <dbReference type="Google" id="ProtNLM"/>
    </source>
</evidence>
<feature type="domain" description="NBAS subunit of NRZ tethering complex C-terminal" evidence="7">
    <location>
        <begin position="2292"/>
        <end position="2410"/>
    </location>
</feature>
<dbReference type="Pfam" id="PF08314">
    <property type="entry name" value="Sec39"/>
    <property type="match status" value="2"/>
</dbReference>
<evidence type="ECO:0000259" key="6">
    <source>
        <dbReference type="Pfam" id="PF15492"/>
    </source>
</evidence>
<evidence type="ECO:0000259" key="5">
    <source>
        <dbReference type="Pfam" id="PF08314"/>
    </source>
</evidence>
<dbReference type="InterPro" id="IPR013244">
    <property type="entry name" value="Sec39_domain"/>
</dbReference>
<evidence type="ECO:0000256" key="1">
    <source>
        <dbReference type="ARBA" id="ARBA00004240"/>
    </source>
</evidence>
<dbReference type="GO" id="GO:0015031">
    <property type="term" value="P:protein transport"/>
    <property type="evidence" value="ECO:0007669"/>
    <property type="project" value="UniProtKB-KW"/>
</dbReference>
<organism>
    <name type="scientific">Branchiostoma floridae</name>
    <name type="common">Florida lancelet</name>
    <name type="synonym">Amphioxus</name>
    <dbReference type="NCBI Taxonomy" id="7739"/>
    <lineage>
        <taxon>Eukaryota</taxon>
        <taxon>Metazoa</taxon>
        <taxon>Chordata</taxon>
        <taxon>Cephalochordata</taxon>
        <taxon>Leptocardii</taxon>
        <taxon>Amphioxiformes</taxon>
        <taxon>Branchiostomatidae</taxon>
        <taxon>Branchiostoma</taxon>
    </lineage>
</organism>
<feature type="domain" description="Sec39" evidence="5">
    <location>
        <begin position="1144"/>
        <end position="1651"/>
    </location>
</feature>